<evidence type="ECO:0000256" key="1">
    <source>
        <dbReference type="SAM" id="Coils"/>
    </source>
</evidence>
<comment type="caution">
    <text evidence="2">The sequence shown here is derived from an EMBL/GenBank/DDBJ whole genome shotgun (WGS) entry which is preliminary data.</text>
</comment>
<protein>
    <recommendedName>
        <fullName evidence="4">Flagellar FliJ protein</fullName>
    </recommendedName>
</protein>
<dbReference type="InterPro" id="IPR053716">
    <property type="entry name" value="Flag_assembly_chemotaxis_eff"/>
</dbReference>
<gene>
    <name evidence="2" type="ORF">SGN30_27495</name>
</gene>
<sequence length="174" mass="19834">MTRNGQPASQSVPNVDLRGFSYALTPYLRKQEWQMERLQARMTGLQHSLAQAEHALQEQEASLHAHAAQMRQAMHSRPDPLLHRRGLAFLSGLHARIDSQRQEVQALRAQKADLQAECLAQQRSIDGLLEHRTQALHEYALEAGRAAAAEADRDWVGRLAMRQQLREFRVEQSE</sequence>
<dbReference type="AlphaFoldDB" id="A0AAJ2R771"/>
<keyword evidence="1" id="KW-0175">Coiled coil</keyword>
<accession>A0AAJ2R771</accession>
<dbReference type="EMBL" id="JAWWMZ010000016">
    <property type="protein sequence ID" value="MDX4957178.1"/>
    <property type="molecule type" value="Genomic_DNA"/>
</dbReference>
<dbReference type="RefSeq" id="WP_063327026.1">
    <property type="nucleotide sequence ID" value="NZ_JAWWMZ010000016.1"/>
</dbReference>
<evidence type="ECO:0000313" key="3">
    <source>
        <dbReference type="Proteomes" id="UP001287445"/>
    </source>
</evidence>
<dbReference type="Proteomes" id="UP001287445">
    <property type="component" value="Unassembled WGS sequence"/>
</dbReference>
<organism evidence="2 3">
    <name type="scientific">Delftia acidovorans</name>
    <name type="common">Pseudomonas acidovorans</name>
    <name type="synonym">Comamonas acidovorans</name>
    <dbReference type="NCBI Taxonomy" id="80866"/>
    <lineage>
        <taxon>Bacteria</taxon>
        <taxon>Pseudomonadati</taxon>
        <taxon>Pseudomonadota</taxon>
        <taxon>Betaproteobacteria</taxon>
        <taxon>Burkholderiales</taxon>
        <taxon>Comamonadaceae</taxon>
        <taxon>Delftia</taxon>
    </lineage>
</organism>
<feature type="coiled-coil region" evidence="1">
    <location>
        <begin position="28"/>
        <end position="124"/>
    </location>
</feature>
<dbReference type="Gene3D" id="1.10.287.1700">
    <property type="match status" value="1"/>
</dbReference>
<evidence type="ECO:0000313" key="2">
    <source>
        <dbReference type="EMBL" id="MDX4957178.1"/>
    </source>
</evidence>
<evidence type="ECO:0008006" key="4">
    <source>
        <dbReference type="Google" id="ProtNLM"/>
    </source>
</evidence>
<proteinExistence type="predicted"/>
<reference evidence="2" key="1">
    <citation type="submission" date="2023-11" db="EMBL/GenBank/DDBJ databases">
        <title>Identification and selenium tolerance of Delftia acidovorans R3-25.</title>
        <authorList>
            <person name="Zhang S."/>
            <person name="Liu Y."/>
            <person name="Guo Y."/>
        </authorList>
    </citation>
    <scope>NUCLEOTIDE SEQUENCE</scope>
    <source>
        <strain evidence="2">R3-25</strain>
    </source>
</reference>
<name>A0AAJ2R771_DELAC</name>